<dbReference type="SUPFAM" id="SSF52540">
    <property type="entry name" value="P-loop containing nucleoside triphosphate hydrolases"/>
    <property type="match status" value="1"/>
</dbReference>
<dbReference type="InterPro" id="IPR027417">
    <property type="entry name" value="P-loop_NTPase"/>
</dbReference>
<dbReference type="PANTHER" id="PTHR14241">
    <property type="entry name" value="INTERFERON-INDUCED PROTEIN 44"/>
    <property type="match status" value="1"/>
</dbReference>
<dbReference type="AlphaFoldDB" id="A0A2B4RS92"/>
<sequence>MGSEESKIKYSESRDTADPTACEQGRLRAQEEHERKMKELQGELERLRLRSLRDAEERARIEDEELRENLDVQQRETEKLARELKEKEKTLQLKETLMNYDFQCHPRIRKEAFRDLRVDNIEFIRIALIGPAGSGKTSFIGTLQRAIGETQSAFEHGKGGEGDILLQEYYVQKQIRILDTRGFFERDDKLFDECLNILTGRIRPGEEIEREHEKSENRSSDGGQESMMTARKIQPFSKYVHAVIFVVKGNDRRLETGTYTEPLKKIRAHFQREGHTPVTVITCLDKLKTEEDQRNACGMAAQVTGGAGGRTHLISNYTEENNNRSITVERAALDILESALISAESFIQIRKQREKTHRKREAMASGQSSGVDSVEKFFARLKQQHHWTEQGKVNSALDYLRRQEINTVMVLKEMWKEIKSDLPLSTGMRKVLEQEMGHI</sequence>
<dbReference type="EMBL" id="LSMT01000377">
    <property type="protein sequence ID" value="PFX19102.1"/>
    <property type="molecule type" value="Genomic_DNA"/>
</dbReference>
<protein>
    <recommendedName>
        <fullName evidence="5">G domain-containing protein</fullName>
    </recommendedName>
</protein>
<name>A0A2B4RS92_STYPI</name>
<feature type="region of interest" description="Disordered" evidence="2">
    <location>
        <begin position="206"/>
        <end position="226"/>
    </location>
</feature>
<feature type="compositionally biased region" description="Basic and acidic residues" evidence="2">
    <location>
        <begin position="206"/>
        <end position="219"/>
    </location>
</feature>
<evidence type="ECO:0000313" key="4">
    <source>
        <dbReference type="Proteomes" id="UP000225706"/>
    </source>
</evidence>
<proteinExistence type="predicted"/>
<keyword evidence="4" id="KW-1185">Reference proteome</keyword>
<feature type="compositionally biased region" description="Basic and acidic residues" evidence="2">
    <location>
        <begin position="1"/>
        <end position="17"/>
    </location>
</feature>
<evidence type="ECO:0000313" key="3">
    <source>
        <dbReference type="EMBL" id="PFX19102.1"/>
    </source>
</evidence>
<dbReference type="Proteomes" id="UP000225706">
    <property type="component" value="Unassembled WGS sequence"/>
</dbReference>
<comment type="caution">
    <text evidence="3">The sequence shown here is derived from an EMBL/GenBank/DDBJ whole genome shotgun (WGS) entry which is preliminary data.</text>
</comment>
<evidence type="ECO:0000256" key="1">
    <source>
        <dbReference type="SAM" id="Coils"/>
    </source>
</evidence>
<dbReference type="PANTHER" id="PTHR14241:SF35">
    <property type="entry name" value="SEPTIN-TYPE G DOMAIN-CONTAINING PROTEIN"/>
    <property type="match status" value="1"/>
</dbReference>
<dbReference type="OrthoDB" id="25620at2759"/>
<dbReference type="Gene3D" id="3.40.50.300">
    <property type="entry name" value="P-loop containing nucleotide triphosphate hydrolases"/>
    <property type="match status" value="1"/>
</dbReference>
<evidence type="ECO:0008006" key="5">
    <source>
        <dbReference type="Google" id="ProtNLM"/>
    </source>
</evidence>
<evidence type="ECO:0000256" key="2">
    <source>
        <dbReference type="SAM" id="MobiDB-lite"/>
    </source>
</evidence>
<keyword evidence="1" id="KW-0175">Coiled coil</keyword>
<accession>A0A2B4RS92</accession>
<gene>
    <name evidence="3" type="ORF">AWC38_SpisGene16503</name>
</gene>
<reference evidence="4" key="1">
    <citation type="journal article" date="2017" name="bioRxiv">
        <title>Comparative analysis of the genomes of Stylophora pistillata and Acropora digitifera provides evidence for extensive differences between species of corals.</title>
        <authorList>
            <person name="Voolstra C.R."/>
            <person name="Li Y."/>
            <person name="Liew Y.J."/>
            <person name="Baumgarten S."/>
            <person name="Zoccola D."/>
            <person name="Flot J.-F."/>
            <person name="Tambutte S."/>
            <person name="Allemand D."/>
            <person name="Aranda M."/>
        </authorList>
    </citation>
    <scope>NUCLEOTIDE SEQUENCE [LARGE SCALE GENOMIC DNA]</scope>
</reference>
<feature type="region of interest" description="Disordered" evidence="2">
    <location>
        <begin position="1"/>
        <end position="22"/>
    </location>
</feature>
<organism evidence="3 4">
    <name type="scientific">Stylophora pistillata</name>
    <name type="common">Smooth cauliflower coral</name>
    <dbReference type="NCBI Taxonomy" id="50429"/>
    <lineage>
        <taxon>Eukaryota</taxon>
        <taxon>Metazoa</taxon>
        <taxon>Cnidaria</taxon>
        <taxon>Anthozoa</taxon>
        <taxon>Hexacorallia</taxon>
        <taxon>Scleractinia</taxon>
        <taxon>Astrocoeniina</taxon>
        <taxon>Pocilloporidae</taxon>
        <taxon>Stylophora</taxon>
    </lineage>
</organism>
<feature type="coiled-coil region" evidence="1">
    <location>
        <begin position="30"/>
        <end position="97"/>
    </location>
</feature>